<dbReference type="AlphaFoldDB" id="A0A2V1H0G9"/>
<dbReference type="RefSeq" id="WP_133245472.1">
    <property type="nucleotide sequence ID" value="NZ_CAWNYD010000001.1"/>
</dbReference>
<sequence>MANIKKKSYTEGFDINFNEHLPAAQLIVSSHGSKCDKDLSFHKASKYFKLPRGIDIWFYCPDDHELSSYSVIDFSRLDSHPYEIYKGGAMCPNYYLTYFEDTKSSIEGAARLFELWTVMTNNGLGNEVSSLGEFRPVDILTIQDNRLSGFLSIFQSQPRKIVLTLEEVVRRIELQQSNPLFCDRYYSAILCSFCRTSRNRIGEPPSYMFNRNSEDNIIIHN</sequence>
<reference evidence="2 3" key="1">
    <citation type="submission" date="2018-04" db="EMBL/GenBank/DDBJ databases">
        <title>Thalassorhabdus spongiae gen. nov., sp. nov., isolated from a marine sponge in South-West Iceland.</title>
        <authorList>
            <person name="Knobloch S."/>
            <person name="Daussin A."/>
            <person name="Johannsson R."/>
            <person name="Marteinsson V.T."/>
        </authorList>
    </citation>
    <scope>NUCLEOTIDE SEQUENCE [LARGE SCALE GENOMIC DNA]</scope>
    <source>
        <strain evidence="2 3">Hp12</strain>
    </source>
</reference>
<organism evidence="2 3">
    <name type="scientific">Pelagibaculum spongiae</name>
    <dbReference type="NCBI Taxonomy" id="2080658"/>
    <lineage>
        <taxon>Bacteria</taxon>
        <taxon>Pseudomonadati</taxon>
        <taxon>Pseudomonadota</taxon>
        <taxon>Gammaproteobacteria</taxon>
        <taxon>Oceanospirillales</taxon>
        <taxon>Pelagibaculum</taxon>
    </lineage>
</organism>
<proteinExistence type="predicted"/>
<dbReference type="OrthoDB" id="7102586at2"/>
<evidence type="ECO:0000259" key="1">
    <source>
        <dbReference type="Pfam" id="PF21527"/>
    </source>
</evidence>
<evidence type="ECO:0000313" key="2">
    <source>
        <dbReference type="EMBL" id="PVZ72506.1"/>
    </source>
</evidence>
<comment type="caution">
    <text evidence="2">The sequence shown here is derived from an EMBL/GenBank/DDBJ whole genome shotgun (WGS) entry which is preliminary data.</text>
</comment>
<feature type="domain" description="Putative adhesin Stv" evidence="1">
    <location>
        <begin position="25"/>
        <end position="195"/>
    </location>
</feature>
<keyword evidence="3" id="KW-1185">Reference proteome</keyword>
<dbReference type="Proteomes" id="UP000244906">
    <property type="component" value="Unassembled WGS sequence"/>
</dbReference>
<dbReference type="Pfam" id="PF21527">
    <property type="entry name" value="Stv"/>
    <property type="match status" value="1"/>
</dbReference>
<dbReference type="InterPro" id="IPR049002">
    <property type="entry name" value="Stv"/>
</dbReference>
<dbReference type="EMBL" id="QDDL01000001">
    <property type="protein sequence ID" value="PVZ72506.1"/>
    <property type="molecule type" value="Genomic_DNA"/>
</dbReference>
<evidence type="ECO:0000313" key="3">
    <source>
        <dbReference type="Proteomes" id="UP000244906"/>
    </source>
</evidence>
<protein>
    <recommendedName>
        <fullName evidence="1">Putative adhesin Stv domain-containing protein</fullName>
    </recommendedName>
</protein>
<gene>
    <name evidence="2" type="ORF">DC094_05755</name>
</gene>
<name>A0A2V1H0G9_9GAMM</name>
<accession>A0A2V1H0G9</accession>